<dbReference type="Pfam" id="PF24536">
    <property type="entry name" value="NXPE4_C"/>
    <property type="match status" value="1"/>
</dbReference>
<evidence type="ECO:0000313" key="4">
    <source>
        <dbReference type="Proteomes" id="UP001181693"/>
    </source>
</evidence>
<dbReference type="Proteomes" id="UP001181693">
    <property type="component" value="Unassembled WGS sequence"/>
</dbReference>
<gene>
    <name evidence="3" type="ORF">GDO54_005850</name>
</gene>
<dbReference type="SUPFAM" id="SSF81296">
    <property type="entry name" value="E set domains"/>
    <property type="match status" value="1"/>
</dbReference>
<evidence type="ECO:0000256" key="1">
    <source>
        <dbReference type="ARBA" id="ARBA00005431"/>
    </source>
</evidence>
<dbReference type="InterPro" id="IPR013783">
    <property type="entry name" value="Ig-like_fold"/>
</dbReference>
<dbReference type="InterPro" id="IPR026845">
    <property type="entry name" value="NXPH/NXPE"/>
</dbReference>
<proteinExistence type="inferred from homology"/>
<evidence type="ECO:0000313" key="3">
    <source>
        <dbReference type="EMBL" id="DBA29790.1"/>
    </source>
</evidence>
<sequence length="498" mass="57113">MDSHPVALISTSTPTFTFTSLCNEELNNLLKIIEWPLAPANVSLELSTHPKTSNFFIINPQTTYMVGESLRVLIIAKDHKGRLKNYGGDLFHVKLHSPSLKAGVSGSVKDNYNGSYTATFIFQWPGETMISIRLMHSSEAIRILYEKRDERPDKVFFKGYFEKNGTREVVECNFDLPGQDVCEYYDQRNEEKWVCQRPKRLPCHSYRDHSSGGNRKILTQEEEQFFSMSLIDKEIPSSIGPLNVLPLKNATNDIKVACIPGLTSPIPAGFYYQDVWKSLVCSNEPFDDHTKAAKCLAGKMVYMFGDSTLRQWWEYLVNFIPALKEINLHVVHNPGPLLASDAELNYLVQWRAHQKPLRMERTGVHELHYIASELDGLGSRKGMIIVLTCWSHFLTYPVGLYIRRLHHIREAVVRLLERSPETKILIKSANTGYRFDHGSDWLSLQLDTLMRAMFSKLPVTILDVWQMTTCHREPENLHPPKIIIKNEVDLMLSFICPQ</sequence>
<evidence type="ECO:0000259" key="2">
    <source>
        <dbReference type="Pfam" id="PF24536"/>
    </source>
</evidence>
<dbReference type="Pfam" id="PF06312">
    <property type="entry name" value="Neurexophilin"/>
    <property type="match status" value="1"/>
</dbReference>
<comment type="caution">
    <text evidence="3">The sequence shown here is derived from an EMBL/GenBank/DDBJ whole genome shotgun (WGS) entry which is preliminary data.</text>
</comment>
<dbReference type="InterPro" id="IPR057106">
    <property type="entry name" value="NXPE4_C"/>
</dbReference>
<protein>
    <recommendedName>
        <fullName evidence="2">NXPE C-terminal domain-containing protein</fullName>
    </recommendedName>
</protein>
<keyword evidence="4" id="KW-1185">Reference proteome</keyword>
<dbReference type="Gene3D" id="2.60.40.10">
    <property type="entry name" value="Immunoglobulins"/>
    <property type="match status" value="1"/>
</dbReference>
<dbReference type="EMBL" id="DYDO01000002">
    <property type="protein sequence ID" value="DBA29790.1"/>
    <property type="molecule type" value="Genomic_DNA"/>
</dbReference>
<dbReference type="PANTHER" id="PTHR16165">
    <property type="entry name" value="NXPE FAMILY MEMBER"/>
    <property type="match status" value="1"/>
</dbReference>
<comment type="similarity">
    <text evidence="1">Belongs to the NXPE family.</text>
</comment>
<name>A0AAV3B320_PYXAD</name>
<dbReference type="AlphaFoldDB" id="A0AAV3B320"/>
<organism evidence="3 4">
    <name type="scientific">Pyxicephalus adspersus</name>
    <name type="common">African bullfrog</name>
    <dbReference type="NCBI Taxonomy" id="30357"/>
    <lineage>
        <taxon>Eukaryota</taxon>
        <taxon>Metazoa</taxon>
        <taxon>Chordata</taxon>
        <taxon>Craniata</taxon>
        <taxon>Vertebrata</taxon>
        <taxon>Euteleostomi</taxon>
        <taxon>Amphibia</taxon>
        <taxon>Batrachia</taxon>
        <taxon>Anura</taxon>
        <taxon>Neobatrachia</taxon>
        <taxon>Ranoidea</taxon>
        <taxon>Pyxicephalidae</taxon>
        <taxon>Pyxicephalinae</taxon>
        <taxon>Pyxicephalus</taxon>
    </lineage>
</organism>
<dbReference type="PANTHER" id="PTHR16165:SF23">
    <property type="entry name" value="NEUREXOPHILIN AND PC-ESTERASE DOMAIN FAMILY, MEMBER 5"/>
    <property type="match status" value="1"/>
</dbReference>
<feature type="domain" description="NXPE C-terminal" evidence="2">
    <location>
        <begin position="276"/>
        <end position="496"/>
    </location>
</feature>
<accession>A0AAV3B320</accession>
<reference evidence="3" key="1">
    <citation type="thesis" date="2020" institute="ProQuest LLC" country="789 East Eisenhower Parkway, Ann Arbor, MI, USA">
        <title>Comparative Genomics and Chromosome Evolution.</title>
        <authorList>
            <person name="Mudd A.B."/>
        </authorList>
    </citation>
    <scope>NUCLEOTIDE SEQUENCE</scope>
    <source>
        <strain evidence="3">1538</strain>
        <tissue evidence="3">Blood</tissue>
    </source>
</reference>
<dbReference type="InterPro" id="IPR014756">
    <property type="entry name" value="Ig_E-set"/>
</dbReference>